<dbReference type="HOGENOM" id="CLU_007383_9_2_1"/>
<feature type="transmembrane region" description="Helical" evidence="3">
    <location>
        <begin position="6"/>
        <end position="26"/>
    </location>
</feature>
<reference key="1">
    <citation type="journal article" date="2014" name="PLoS Genet.">
        <title>Signature Gene Expression Reveals Novel Clues to the Molecular Mechanisms of Dimorphic Transition in Penicillium marneffei.</title>
        <authorList>
            <person name="Yang E."/>
            <person name="Wang G."/>
            <person name="Cai J."/>
            <person name="Woo P.C."/>
            <person name="Lau S.K."/>
            <person name="Yuen K.-Y."/>
            <person name="Chow W.-N."/>
            <person name="Lin X."/>
        </authorList>
    </citation>
    <scope>NUCLEOTIDE SEQUENCE [LARGE SCALE GENOMIC DNA]</scope>
    <source>
        <strain>PM1</strain>
    </source>
</reference>
<organism evidence="5">
    <name type="scientific">Talaromyces marneffei PM1</name>
    <dbReference type="NCBI Taxonomy" id="1077442"/>
    <lineage>
        <taxon>Eukaryota</taxon>
        <taxon>Fungi</taxon>
        <taxon>Dikarya</taxon>
        <taxon>Ascomycota</taxon>
        <taxon>Pezizomycotina</taxon>
        <taxon>Eurotiomycetes</taxon>
        <taxon>Eurotiomycetidae</taxon>
        <taxon>Eurotiales</taxon>
        <taxon>Trichocomaceae</taxon>
        <taxon>Talaromyces</taxon>
        <taxon>Talaromyces sect. Talaromyces</taxon>
    </lineage>
</organism>
<reference evidence="5" key="2">
    <citation type="journal article" date="2014" name="PLoS Genet.">
        <title>Signature gene expression reveals novel clues to the molecular mechanisms of dimorphic transition in Penicillium marneffei.</title>
        <authorList>
            <person name="Yang E."/>
            <person name="Wang G."/>
            <person name="Cai J."/>
            <person name="Woo P.C."/>
            <person name="Lau S.K."/>
            <person name="Yuen K.-Y."/>
            <person name="Chow W.-N."/>
            <person name="Lin X."/>
        </authorList>
    </citation>
    <scope>NUCLEOTIDE SEQUENCE</scope>
    <source>
        <strain evidence="5">PM1</strain>
    </source>
</reference>
<evidence type="ECO:0000256" key="1">
    <source>
        <dbReference type="ARBA" id="ARBA00023002"/>
    </source>
</evidence>
<protein>
    <submittedName>
        <fullName evidence="5">Putative NADPH-dependent methylglyoxal reductase GRP2</fullName>
    </submittedName>
</protein>
<dbReference type="eggNOG" id="KOG1502">
    <property type="taxonomic scope" value="Eukaryota"/>
</dbReference>
<dbReference type="FunFam" id="3.40.50.720:FF:000336">
    <property type="entry name" value="Aldehyde reductase"/>
    <property type="match status" value="1"/>
</dbReference>
<keyword evidence="1" id="KW-0560">Oxidoreductase</keyword>
<comment type="similarity">
    <text evidence="2">Belongs to the NAD(P)-dependent epimerase/dehydratase family. Dihydroflavonol-4-reductase subfamily.</text>
</comment>
<feature type="domain" description="NAD-dependent epimerase/dehydratase" evidence="4">
    <location>
        <begin position="7"/>
        <end position="259"/>
    </location>
</feature>
<name>A0A093VI63_TALMA</name>
<dbReference type="InterPro" id="IPR001509">
    <property type="entry name" value="Epimerase_deHydtase"/>
</dbReference>
<evidence type="ECO:0000256" key="3">
    <source>
        <dbReference type="SAM" id="Phobius"/>
    </source>
</evidence>
<keyword evidence="3" id="KW-0812">Transmembrane</keyword>
<accession>A0A093VI63</accession>
<dbReference type="PANTHER" id="PTHR10366">
    <property type="entry name" value="NAD DEPENDENT EPIMERASE/DEHYDRATASE"/>
    <property type="match status" value="1"/>
</dbReference>
<keyword evidence="3" id="KW-1133">Transmembrane helix</keyword>
<dbReference type="Gene3D" id="3.40.50.720">
    <property type="entry name" value="NAD(P)-binding Rossmann-like Domain"/>
    <property type="match status" value="1"/>
</dbReference>
<dbReference type="SUPFAM" id="SSF51735">
    <property type="entry name" value="NAD(P)-binding Rossmann-fold domains"/>
    <property type="match status" value="1"/>
</dbReference>
<keyword evidence="3" id="KW-0472">Membrane</keyword>
<dbReference type="PANTHER" id="PTHR10366:SF564">
    <property type="entry name" value="STEROL-4-ALPHA-CARBOXYLATE 3-DEHYDROGENASE, DECARBOXYLATING"/>
    <property type="match status" value="1"/>
</dbReference>
<dbReference type="CDD" id="cd05227">
    <property type="entry name" value="AR_SDR_e"/>
    <property type="match status" value="1"/>
</dbReference>
<comment type="caution">
    <text evidence="5">The sequence shown here is derived from an EMBL/GenBank/DDBJ whole genome shotgun (WGS) entry which is preliminary data.</text>
</comment>
<sequence>MAEAPLVLVTGGTGFLAGWIIVLLFHQGYRVRTTVRTLSRVAEIKSSLRAAEGITESQISSLQVVQADLLKDEGWAEAVKDATYLLHVASPFPPALPKHENDLIIPARDGTLRVLRAARDSGSVSRVVMTSSFAAVGYGHPKERSQSGDPYTEKDWTDLGPGNTVPPYNKSKTLAERAAWEFMKKLESQGNSKLELTVINPTAILGPALGKDDASSLRTVSELLDGAIPGCPRLQFGIIDVRDCADMHLRAMTDPRAKGERFLCVGEGSLWMEEIAKILRKNLGPKGTKVPTMVLPNLVMRGVALFLPVARLVLGDLGISKAMSNAKAREMLGWKWQYSSEQAVMASAESLIKFGMVNV</sequence>
<evidence type="ECO:0000259" key="4">
    <source>
        <dbReference type="Pfam" id="PF01370"/>
    </source>
</evidence>
<dbReference type="InterPro" id="IPR050425">
    <property type="entry name" value="NAD(P)_dehydrat-like"/>
</dbReference>
<dbReference type="EMBL" id="JPOX01000004">
    <property type="protein sequence ID" value="KFX51855.1"/>
    <property type="molecule type" value="Genomic_DNA"/>
</dbReference>
<dbReference type="GO" id="GO:0016616">
    <property type="term" value="F:oxidoreductase activity, acting on the CH-OH group of donors, NAD or NADP as acceptor"/>
    <property type="evidence" value="ECO:0007669"/>
    <property type="project" value="TreeGrafter"/>
</dbReference>
<gene>
    <name evidence="5" type="ORF">GQ26_0042230</name>
</gene>
<evidence type="ECO:0000313" key="5">
    <source>
        <dbReference type="EMBL" id="KFX51855.1"/>
    </source>
</evidence>
<dbReference type="InterPro" id="IPR036291">
    <property type="entry name" value="NAD(P)-bd_dom_sf"/>
</dbReference>
<evidence type="ECO:0000256" key="2">
    <source>
        <dbReference type="ARBA" id="ARBA00023445"/>
    </source>
</evidence>
<dbReference type="AlphaFoldDB" id="A0A093VI63"/>
<dbReference type="Pfam" id="PF01370">
    <property type="entry name" value="Epimerase"/>
    <property type="match status" value="1"/>
</dbReference>
<proteinExistence type="inferred from homology"/>